<name>A0ABT8Y6R1_9SPHN</name>
<dbReference type="PIRSF" id="PIRSF032025">
    <property type="entry name" value="UCP032025"/>
    <property type="match status" value="1"/>
</dbReference>
<evidence type="ECO:0000313" key="1">
    <source>
        <dbReference type="EMBL" id="MDO6414009.1"/>
    </source>
</evidence>
<keyword evidence="2" id="KW-1185">Reference proteome</keyword>
<sequence>MAPHIAAVPALHLTKVAVGCSELSLLEARLSGRAEGSETHIVTRYRPTRHAELIGGSLYWIIKHHLVARQTILGFAEEENGHCRIRLGTDLVAIRHRPKRAHQGWRYLVESDAPTDLAGGEDGSDALPPELAGRLATLGLI</sequence>
<dbReference type="EMBL" id="JAUOTP010000002">
    <property type="protein sequence ID" value="MDO6414009.1"/>
    <property type="molecule type" value="Genomic_DNA"/>
</dbReference>
<evidence type="ECO:0000313" key="2">
    <source>
        <dbReference type="Proteomes" id="UP001169764"/>
    </source>
</evidence>
<comment type="caution">
    <text evidence="1">The sequence shown here is derived from an EMBL/GenBank/DDBJ whole genome shotgun (WGS) entry which is preliminary data.</text>
</comment>
<proteinExistence type="predicted"/>
<reference evidence="1" key="1">
    <citation type="submission" date="2023-07" db="EMBL/GenBank/DDBJ databases">
        <authorList>
            <person name="Kim M."/>
        </authorList>
    </citation>
    <scope>NUCLEOTIDE SEQUENCE</scope>
    <source>
        <strain evidence="1">BIUV-7</strain>
    </source>
</reference>
<dbReference type="Pfam" id="PF07370">
    <property type="entry name" value="DUF1489"/>
    <property type="match status" value="1"/>
</dbReference>
<accession>A0ABT8Y6R1</accession>
<gene>
    <name evidence="1" type="ORF">Q4F19_06415</name>
</gene>
<organism evidence="1 2">
    <name type="scientific">Sphingomonas natans</name>
    <dbReference type="NCBI Taxonomy" id="3063330"/>
    <lineage>
        <taxon>Bacteria</taxon>
        <taxon>Pseudomonadati</taxon>
        <taxon>Pseudomonadota</taxon>
        <taxon>Alphaproteobacteria</taxon>
        <taxon>Sphingomonadales</taxon>
        <taxon>Sphingomonadaceae</taxon>
        <taxon>Sphingomonas</taxon>
    </lineage>
</organism>
<dbReference type="RefSeq" id="WP_303540827.1">
    <property type="nucleotide sequence ID" value="NZ_JAUOTP010000002.1"/>
</dbReference>
<dbReference type="InterPro" id="IPR008320">
    <property type="entry name" value="UCP032025"/>
</dbReference>
<protein>
    <submittedName>
        <fullName evidence="1">DUF1489 domain-containing protein</fullName>
    </submittedName>
</protein>
<dbReference type="Proteomes" id="UP001169764">
    <property type="component" value="Unassembled WGS sequence"/>
</dbReference>